<feature type="compositionally biased region" description="Basic and acidic residues" evidence="1">
    <location>
        <begin position="1"/>
        <end position="14"/>
    </location>
</feature>
<feature type="compositionally biased region" description="Polar residues" evidence="1">
    <location>
        <begin position="18"/>
        <end position="28"/>
    </location>
</feature>
<evidence type="ECO:0000313" key="2">
    <source>
        <dbReference type="EMBL" id="RUT69617.1"/>
    </source>
</evidence>
<dbReference type="AlphaFoldDB" id="A0A434A5L0"/>
<dbReference type="OrthoDB" id="1360330at2"/>
<dbReference type="EMBL" id="QWDM01000009">
    <property type="protein sequence ID" value="RUT69617.1"/>
    <property type="molecule type" value="Genomic_DNA"/>
</dbReference>
<keyword evidence="3" id="KW-1185">Reference proteome</keyword>
<feature type="compositionally biased region" description="Acidic residues" evidence="1">
    <location>
        <begin position="100"/>
        <end position="123"/>
    </location>
</feature>
<gene>
    <name evidence="2" type="ORF">D0817_15725</name>
</gene>
<feature type="region of interest" description="Disordered" evidence="1">
    <location>
        <begin position="1"/>
        <end position="70"/>
    </location>
</feature>
<sequence length="123" mass="14395">MEKQNSNEYGHTDPDFIDQNTLVDGNTIENEDQFRHKTNTEQLPEFGESDPDYIDQNTPVDPDNYAKDEDPYQYQEEFIKEMEITPTESQNHSDVRSENDPDDESITNDDDDVINNEDEEEEV</sequence>
<dbReference type="Proteomes" id="UP000288102">
    <property type="component" value="Unassembled WGS sequence"/>
</dbReference>
<protein>
    <submittedName>
        <fullName evidence="2">Uncharacterized protein</fullName>
    </submittedName>
</protein>
<feature type="region of interest" description="Disordered" evidence="1">
    <location>
        <begin position="82"/>
        <end position="123"/>
    </location>
</feature>
<proteinExistence type="predicted"/>
<dbReference type="RefSeq" id="WP_127339293.1">
    <property type="nucleotide sequence ID" value="NZ_QWDM01000009.1"/>
</dbReference>
<accession>A0A434A5L0</accession>
<name>A0A434A5L0_9FLAO</name>
<organism evidence="2 3">
    <name type="scientific">Flavobacterium cupreum</name>
    <dbReference type="NCBI Taxonomy" id="2133766"/>
    <lineage>
        <taxon>Bacteria</taxon>
        <taxon>Pseudomonadati</taxon>
        <taxon>Bacteroidota</taxon>
        <taxon>Flavobacteriia</taxon>
        <taxon>Flavobacteriales</taxon>
        <taxon>Flavobacteriaceae</taxon>
        <taxon>Flavobacterium</taxon>
    </lineage>
</organism>
<reference evidence="3" key="1">
    <citation type="journal article" date="2019" name="Syst. Appl. Microbiol.">
        <title>Flavobacterium circumlabens sp. nov. and Flavobacterium cupreum sp. nov., two psychrotrophic species isolated from Antarctic environmental samples.</title>
        <authorList>
            <person name="Kralova S."/>
            <person name="Busse H.-J."/>
            <person name="Svec P."/>
            <person name="Maslanova I."/>
            <person name="Stankova E."/>
            <person name="Bartak M."/>
            <person name="Sedlacek I."/>
        </authorList>
    </citation>
    <scope>NUCLEOTIDE SEQUENCE [LARGE SCALE GENOMIC DNA]</scope>
    <source>
        <strain evidence="3">CCM 8825</strain>
    </source>
</reference>
<evidence type="ECO:0000256" key="1">
    <source>
        <dbReference type="SAM" id="MobiDB-lite"/>
    </source>
</evidence>
<comment type="caution">
    <text evidence="2">The sequence shown here is derived from an EMBL/GenBank/DDBJ whole genome shotgun (WGS) entry which is preliminary data.</text>
</comment>
<evidence type="ECO:0000313" key="3">
    <source>
        <dbReference type="Proteomes" id="UP000288102"/>
    </source>
</evidence>